<dbReference type="AlphaFoldDB" id="A0A021VSI7"/>
<dbReference type="OrthoDB" id="9793697at2"/>
<dbReference type="Gene3D" id="3.30.750.24">
    <property type="entry name" value="STAS domain"/>
    <property type="match status" value="1"/>
</dbReference>
<dbReference type="PANTHER" id="PTHR33495">
    <property type="entry name" value="ANTI-SIGMA FACTOR ANTAGONIST TM_1081-RELATED-RELATED"/>
    <property type="match status" value="1"/>
</dbReference>
<gene>
    <name evidence="3" type="ORF">N866_12730</name>
</gene>
<dbReference type="Pfam" id="PF13466">
    <property type="entry name" value="STAS_2"/>
    <property type="match status" value="1"/>
</dbReference>
<feature type="domain" description="STAS" evidence="2">
    <location>
        <begin position="49"/>
        <end position="145"/>
    </location>
</feature>
<dbReference type="PANTHER" id="PTHR33495:SF2">
    <property type="entry name" value="ANTI-SIGMA FACTOR ANTAGONIST TM_1081-RELATED"/>
    <property type="match status" value="1"/>
</dbReference>
<reference evidence="3 4" key="1">
    <citation type="submission" date="2014-01" db="EMBL/GenBank/DDBJ databases">
        <title>Actinotalea ferrariae CF5-4.</title>
        <authorList>
            <person name="Chen F."/>
            <person name="Li Y."/>
            <person name="Wang G."/>
        </authorList>
    </citation>
    <scope>NUCLEOTIDE SEQUENCE [LARGE SCALE GENOMIC DNA]</scope>
    <source>
        <strain evidence="3 4">CF5-4</strain>
    </source>
</reference>
<feature type="compositionally biased region" description="Pro residues" evidence="1">
    <location>
        <begin position="26"/>
        <end position="35"/>
    </location>
</feature>
<evidence type="ECO:0000256" key="1">
    <source>
        <dbReference type="SAM" id="MobiDB-lite"/>
    </source>
</evidence>
<dbReference type="CDD" id="cd07043">
    <property type="entry name" value="STAS_anti-anti-sigma_factors"/>
    <property type="match status" value="1"/>
</dbReference>
<feature type="region of interest" description="Disordered" evidence="1">
    <location>
        <begin position="1"/>
        <end position="39"/>
    </location>
</feature>
<dbReference type="EMBL" id="AXCW01000359">
    <property type="protein sequence ID" value="EYR62022.1"/>
    <property type="molecule type" value="Genomic_DNA"/>
</dbReference>
<organism evidence="3 4">
    <name type="scientific">Actinotalea ferrariae CF5-4</name>
    <dbReference type="NCBI Taxonomy" id="948458"/>
    <lineage>
        <taxon>Bacteria</taxon>
        <taxon>Bacillati</taxon>
        <taxon>Actinomycetota</taxon>
        <taxon>Actinomycetes</taxon>
        <taxon>Micrococcales</taxon>
        <taxon>Cellulomonadaceae</taxon>
        <taxon>Actinotalea</taxon>
    </lineage>
</organism>
<dbReference type="InterPro" id="IPR036513">
    <property type="entry name" value="STAS_dom_sf"/>
</dbReference>
<dbReference type="InterPro" id="IPR002645">
    <property type="entry name" value="STAS_dom"/>
</dbReference>
<evidence type="ECO:0000313" key="3">
    <source>
        <dbReference type="EMBL" id="EYR62022.1"/>
    </source>
</evidence>
<dbReference type="RefSeq" id="WP_052023226.1">
    <property type="nucleotide sequence ID" value="NZ_AXCW01000359.1"/>
</dbReference>
<keyword evidence="4" id="KW-1185">Reference proteome</keyword>
<dbReference type="GO" id="GO:0043856">
    <property type="term" value="F:anti-sigma factor antagonist activity"/>
    <property type="evidence" value="ECO:0007669"/>
    <property type="project" value="TreeGrafter"/>
</dbReference>
<dbReference type="SUPFAM" id="SSF52091">
    <property type="entry name" value="SpoIIaa-like"/>
    <property type="match status" value="1"/>
</dbReference>
<sequence>MELQPATGVDPPAVDLDPTPGGAAVGPPPLPPAQPVPVESVPSVDEFAGSVTVTRQDDHVVVLLVGEIDVEMKDELFDALQEAARHGVAVRVDCGAVTFIDSTGISGLAWLANLAAEVPCLVAVPPVMYELLQLTGMDHVFRFAT</sequence>
<dbReference type="Proteomes" id="UP000019753">
    <property type="component" value="Unassembled WGS sequence"/>
</dbReference>
<dbReference type="InterPro" id="IPR058548">
    <property type="entry name" value="MlaB-like_STAS"/>
</dbReference>
<accession>A0A021VSI7</accession>
<evidence type="ECO:0000313" key="4">
    <source>
        <dbReference type="Proteomes" id="UP000019753"/>
    </source>
</evidence>
<protein>
    <submittedName>
        <fullName evidence="3">Sulfate transporter</fullName>
    </submittedName>
</protein>
<comment type="caution">
    <text evidence="3">The sequence shown here is derived from an EMBL/GenBank/DDBJ whole genome shotgun (WGS) entry which is preliminary data.</text>
</comment>
<proteinExistence type="predicted"/>
<evidence type="ECO:0000259" key="2">
    <source>
        <dbReference type="PROSITE" id="PS50801"/>
    </source>
</evidence>
<dbReference type="PROSITE" id="PS50801">
    <property type="entry name" value="STAS"/>
    <property type="match status" value="1"/>
</dbReference>
<name>A0A021VSI7_9CELL</name>